<evidence type="ECO:0000256" key="6">
    <source>
        <dbReference type="ARBA" id="ARBA00023239"/>
    </source>
</evidence>
<dbReference type="InterPro" id="IPR001926">
    <property type="entry name" value="TrpB-like_PALP"/>
</dbReference>
<dbReference type="AlphaFoldDB" id="A6TKP9"/>
<evidence type="ECO:0000259" key="9">
    <source>
        <dbReference type="Pfam" id="PF00291"/>
    </source>
</evidence>
<reference evidence="11" key="1">
    <citation type="journal article" date="2016" name="Genome Announc.">
        <title>Complete genome sequence of Alkaliphilus metalliredigens strain QYMF, an alkaliphilic and metal-reducing bacterium isolated from borax-contaminated leachate ponds.</title>
        <authorList>
            <person name="Hwang C."/>
            <person name="Copeland A."/>
            <person name="Lucas S."/>
            <person name="Lapidus A."/>
            <person name="Barry K."/>
            <person name="Detter J.C."/>
            <person name="Glavina Del Rio T."/>
            <person name="Hammon N."/>
            <person name="Israni S."/>
            <person name="Dalin E."/>
            <person name="Tice H."/>
            <person name="Pitluck S."/>
            <person name="Chertkov O."/>
            <person name="Brettin T."/>
            <person name="Bruce D."/>
            <person name="Han C."/>
            <person name="Schmutz J."/>
            <person name="Larimer F."/>
            <person name="Land M.L."/>
            <person name="Hauser L."/>
            <person name="Kyrpides N."/>
            <person name="Mikhailova N."/>
            <person name="Ye Q."/>
            <person name="Zhou J."/>
            <person name="Richardson P."/>
            <person name="Fields M.W."/>
        </authorList>
    </citation>
    <scope>NUCLEOTIDE SEQUENCE [LARGE SCALE GENOMIC DNA]</scope>
    <source>
        <strain evidence="11">QYMF</strain>
    </source>
</reference>
<dbReference type="Pfam" id="PF00291">
    <property type="entry name" value="PALP"/>
    <property type="match status" value="1"/>
</dbReference>
<evidence type="ECO:0000256" key="4">
    <source>
        <dbReference type="ARBA" id="ARBA00012096"/>
    </source>
</evidence>
<keyword evidence="5" id="KW-0663">Pyridoxal phosphate</keyword>
<evidence type="ECO:0000256" key="8">
    <source>
        <dbReference type="ARBA" id="ARBA00031427"/>
    </source>
</evidence>
<dbReference type="EMBL" id="CP000724">
    <property type="protein sequence ID" value="ABR46767.1"/>
    <property type="molecule type" value="Genomic_DNA"/>
</dbReference>
<feature type="domain" description="Tryptophan synthase beta chain-like PALP" evidence="9">
    <location>
        <begin position="15"/>
        <end position="303"/>
    </location>
</feature>
<dbReference type="HOGENOM" id="CLU_021152_4_2_9"/>
<proteinExistence type="inferred from homology"/>
<name>A6TKP9_ALKMQ</name>
<evidence type="ECO:0000256" key="7">
    <source>
        <dbReference type="ARBA" id="ARBA00025527"/>
    </source>
</evidence>
<dbReference type="STRING" id="293826.Amet_0540"/>
<protein>
    <recommendedName>
        <fullName evidence="4">threonine ammonia-lyase</fullName>
        <ecNumber evidence="4">4.3.1.19</ecNumber>
    </recommendedName>
    <alternativeName>
        <fullName evidence="8">Threonine deaminase</fullName>
    </alternativeName>
</protein>
<dbReference type="KEGG" id="amt:Amet_0540"/>
<dbReference type="CDD" id="cd01562">
    <property type="entry name" value="Thr-dehyd"/>
    <property type="match status" value="1"/>
</dbReference>
<dbReference type="GO" id="GO:0006567">
    <property type="term" value="P:L-threonine catabolic process"/>
    <property type="evidence" value="ECO:0007669"/>
    <property type="project" value="TreeGrafter"/>
</dbReference>
<dbReference type="GO" id="GO:0009097">
    <property type="term" value="P:isoleucine biosynthetic process"/>
    <property type="evidence" value="ECO:0007669"/>
    <property type="project" value="TreeGrafter"/>
</dbReference>
<dbReference type="EC" id="4.3.1.19" evidence="4"/>
<dbReference type="eggNOG" id="COG1171">
    <property type="taxonomic scope" value="Bacteria"/>
</dbReference>
<comment type="function">
    <text evidence="7">Catalyzes the anaerobic formation of alpha-ketobutyrate and ammonia from threonine in a two-step reaction. The first step involved a dehydration of threonine and a production of enamine intermediates (aminocrotonate), which tautomerizes to its imine form (iminobutyrate). Both intermediates are unstable and short-lived. The second step is the nonenzymatic hydrolysis of the enamine/imine intermediates to form 2-ketobutyrate and free ammonia. In the low water environment of the cell, the second step is accelerated by RidA.</text>
</comment>
<dbReference type="SUPFAM" id="SSF53686">
    <property type="entry name" value="Tryptophan synthase beta subunit-like PLP-dependent enzymes"/>
    <property type="match status" value="1"/>
</dbReference>
<organism evidence="10 11">
    <name type="scientific">Alkaliphilus metalliredigens (strain QYMF)</name>
    <dbReference type="NCBI Taxonomy" id="293826"/>
    <lineage>
        <taxon>Bacteria</taxon>
        <taxon>Bacillati</taxon>
        <taxon>Bacillota</taxon>
        <taxon>Clostridia</taxon>
        <taxon>Peptostreptococcales</taxon>
        <taxon>Natronincolaceae</taxon>
        <taxon>Alkaliphilus</taxon>
    </lineage>
</organism>
<dbReference type="GO" id="GO:0003941">
    <property type="term" value="F:L-serine ammonia-lyase activity"/>
    <property type="evidence" value="ECO:0007669"/>
    <property type="project" value="TreeGrafter"/>
</dbReference>
<evidence type="ECO:0000313" key="11">
    <source>
        <dbReference type="Proteomes" id="UP000001572"/>
    </source>
</evidence>
<accession>A6TKP9</accession>
<evidence type="ECO:0000256" key="2">
    <source>
        <dbReference type="ARBA" id="ARBA00001933"/>
    </source>
</evidence>
<comment type="catalytic activity">
    <reaction evidence="1">
        <text>L-threonine = 2-oxobutanoate + NH4(+)</text>
        <dbReference type="Rhea" id="RHEA:22108"/>
        <dbReference type="ChEBI" id="CHEBI:16763"/>
        <dbReference type="ChEBI" id="CHEBI:28938"/>
        <dbReference type="ChEBI" id="CHEBI:57926"/>
        <dbReference type="EC" id="4.3.1.19"/>
    </reaction>
</comment>
<keyword evidence="6" id="KW-0456">Lyase</keyword>
<comment type="similarity">
    <text evidence="3">Belongs to the serine/threonine dehydratase family.</text>
</comment>
<dbReference type="GO" id="GO:0004794">
    <property type="term" value="F:threonine deaminase activity"/>
    <property type="evidence" value="ECO:0007669"/>
    <property type="project" value="UniProtKB-EC"/>
</dbReference>
<comment type="cofactor">
    <cofactor evidence="2">
        <name>pyridoxal 5'-phosphate</name>
        <dbReference type="ChEBI" id="CHEBI:597326"/>
    </cofactor>
</comment>
<evidence type="ECO:0000256" key="3">
    <source>
        <dbReference type="ARBA" id="ARBA00010869"/>
    </source>
</evidence>
<evidence type="ECO:0000313" key="10">
    <source>
        <dbReference type="EMBL" id="ABR46767.1"/>
    </source>
</evidence>
<evidence type="ECO:0000256" key="1">
    <source>
        <dbReference type="ARBA" id="ARBA00001274"/>
    </source>
</evidence>
<evidence type="ECO:0000256" key="5">
    <source>
        <dbReference type="ARBA" id="ARBA00022898"/>
    </source>
</evidence>
<dbReference type="PANTHER" id="PTHR48078">
    <property type="entry name" value="THREONINE DEHYDRATASE, MITOCHONDRIAL-RELATED"/>
    <property type="match status" value="1"/>
</dbReference>
<dbReference type="Proteomes" id="UP000001572">
    <property type="component" value="Chromosome"/>
</dbReference>
<keyword evidence="11" id="KW-1185">Reference proteome</keyword>
<gene>
    <name evidence="10" type="ordered locus">Amet_0540</name>
</gene>
<dbReference type="Gene3D" id="3.40.50.1100">
    <property type="match status" value="2"/>
</dbReference>
<dbReference type="OrthoDB" id="9811476at2"/>
<dbReference type="GO" id="GO:0006565">
    <property type="term" value="P:L-serine catabolic process"/>
    <property type="evidence" value="ECO:0007669"/>
    <property type="project" value="TreeGrafter"/>
</dbReference>
<dbReference type="PANTHER" id="PTHR48078:SF6">
    <property type="entry name" value="L-THREONINE DEHYDRATASE CATABOLIC TDCB"/>
    <property type="match status" value="1"/>
</dbReference>
<sequence length="317" mass="34443">MISVQDILNARERIQDYITVTPLDFSMGLSTKTMKIYLKLECQQKMKSFKTRGVLSKMTSLTNEEKKKGVTTISSGNHGAGMSYASSLLDIQRVKIFVPETTPLAKVKKINYYGAEVVQVGRHYDETHKIAMEIIQEEKLTFIDSCSDTMVIAGQGTIGLEILEQNPDIDVIVVPIGGGGIITGISIAAKHINPNIQVIGVQPTACPAMVKSLEDKTCYLEYPSEESLCDALVGGVGEIPYKMAAQCIDDIIVVDEVTIKQATAMLLTEEKVVAEPSSATGVAAIMLRQELFEGKNVAIVITGGNLDPALMKRLLTE</sequence>
<dbReference type="InterPro" id="IPR050147">
    <property type="entry name" value="Ser/Thr_Dehydratase"/>
</dbReference>
<dbReference type="FunFam" id="3.40.50.1100:FF:000007">
    <property type="entry name" value="L-threonine dehydratase catabolic TdcB"/>
    <property type="match status" value="1"/>
</dbReference>
<dbReference type="RefSeq" id="WP_011971675.1">
    <property type="nucleotide sequence ID" value="NC_009633.1"/>
</dbReference>
<dbReference type="InterPro" id="IPR036052">
    <property type="entry name" value="TrpB-like_PALP_sf"/>
</dbReference>